<accession>A0A0F8A5D1</accession>
<reference evidence="1 2" key="1">
    <citation type="journal article" date="2014" name="Genome Biol. Evol.">
        <title>Comparative genomics and transcriptomics analyses reveal divergent lifestyle features of nematode endoparasitic fungus Hirsutella minnesotensis.</title>
        <authorList>
            <person name="Lai Y."/>
            <person name="Liu K."/>
            <person name="Zhang X."/>
            <person name="Zhang X."/>
            <person name="Li K."/>
            <person name="Wang N."/>
            <person name="Shu C."/>
            <person name="Wu Y."/>
            <person name="Wang C."/>
            <person name="Bushley K.E."/>
            <person name="Xiang M."/>
            <person name="Liu X."/>
        </authorList>
    </citation>
    <scope>NUCLEOTIDE SEQUENCE [LARGE SCALE GENOMIC DNA]</scope>
    <source>
        <strain evidence="1 2">3608</strain>
    </source>
</reference>
<dbReference type="AlphaFoldDB" id="A0A0F8A5D1"/>
<dbReference type="Proteomes" id="UP000054481">
    <property type="component" value="Unassembled WGS sequence"/>
</dbReference>
<dbReference type="EMBL" id="KQ030520">
    <property type="protein sequence ID" value="KJZ75119.1"/>
    <property type="molecule type" value="Genomic_DNA"/>
</dbReference>
<evidence type="ECO:0000313" key="2">
    <source>
        <dbReference type="Proteomes" id="UP000054481"/>
    </source>
</evidence>
<name>A0A0F8A5D1_9HYPO</name>
<dbReference type="OrthoDB" id="4924073at2759"/>
<gene>
    <name evidence="1" type="ORF">HIM_05605</name>
</gene>
<dbReference type="Pfam" id="PF14388">
    <property type="entry name" value="DUF4419"/>
    <property type="match status" value="1"/>
</dbReference>
<proteinExistence type="predicted"/>
<organism evidence="1 2">
    <name type="scientific">Hirsutella minnesotensis 3608</name>
    <dbReference type="NCBI Taxonomy" id="1043627"/>
    <lineage>
        <taxon>Eukaryota</taxon>
        <taxon>Fungi</taxon>
        <taxon>Dikarya</taxon>
        <taxon>Ascomycota</taxon>
        <taxon>Pezizomycotina</taxon>
        <taxon>Sordariomycetes</taxon>
        <taxon>Hypocreomycetidae</taxon>
        <taxon>Hypocreales</taxon>
        <taxon>Ophiocordycipitaceae</taxon>
        <taxon>Hirsutella</taxon>
    </lineage>
</organism>
<keyword evidence="2" id="KW-1185">Reference proteome</keyword>
<dbReference type="InterPro" id="IPR025533">
    <property type="entry name" value="DUF4419"/>
</dbReference>
<protein>
    <submittedName>
        <fullName evidence="1">Uncharacterized protein</fullName>
    </submittedName>
</protein>
<dbReference type="PANTHER" id="PTHR31252">
    <property type="entry name" value="DUF4419 DOMAIN-CONTAINING PROTEIN"/>
    <property type="match status" value="1"/>
</dbReference>
<evidence type="ECO:0000313" key="1">
    <source>
        <dbReference type="EMBL" id="KJZ75119.1"/>
    </source>
</evidence>
<sequence>MAITILPQPSIEGTTKAEAQESAVGLFRSIYPEGTGLRIVQTSFPFSDGDKIIPYSNGFVDTVQQDLHLEIRTDDVWLVILSQLSFFVNANAESLQDTFVCYKDKRELILDVRPLGLDQMDAGYAAQIMADTVFGALKDSDYGSWMMPDFSITSHSDRSTAAAMFLGAMKAYFDSSILCGCDFPSVTLHGERSGNVPSG</sequence>
<dbReference type="PANTHER" id="PTHR31252:SF11">
    <property type="entry name" value="DUF4419 DOMAIN-CONTAINING PROTEIN"/>
    <property type="match status" value="1"/>
</dbReference>